<evidence type="ECO:0000256" key="3">
    <source>
        <dbReference type="ARBA" id="ARBA00023157"/>
    </source>
</evidence>
<evidence type="ECO:0000256" key="4">
    <source>
        <dbReference type="ARBA" id="ARBA00023180"/>
    </source>
</evidence>
<dbReference type="Gene3D" id="2.60.40.690">
    <property type="entry name" value="Alpha-macroglobulin, receptor-binding domain"/>
    <property type="match status" value="1"/>
</dbReference>
<dbReference type="InterPro" id="IPR009048">
    <property type="entry name" value="A-macroglobulin_rcpt-bd"/>
</dbReference>
<dbReference type="Gene3D" id="2.60.120.1540">
    <property type="match status" value="1"/>
</dbReference>
<keyword evidence="4" id="KW-0325">Glycoprotein</keyword>
<dbReference type="Pfam" id="PF07703">
    <property type="entry name" value="A2M_BRD"/>
    <property type="match status" value="1"/>
</dbReference>
<dbReference type="InterPro" id="IPR047565">
    <property type="entry name" value="Alpha-macroglob_thiol-ester_cl"/>
</dbReference>
<reference evidence="9 10" key="1">
    <citation type="journal article" date="2014" name="Nat. Genet.">
        <title>Whole-genome sequence of a flatfish provides insights into ZW sex chromosome evolution and adaptation to a benthic lifestyle.</title>
        <authorList>
            <person name="Chen S."/>
            <person name="Zhang G."/>
            <person name="Shao C."/>
            <person name="Huang Q."/>
            <person name="Liu G."/>
            <person name="Zhang P."/>
            <person name="Song W."/>
            <person name="An N."/>
            <person name="Chalopin D."/>
            <person name="Volff J.N."/>
            <person name="Hong Y."/>
            <person name="Li Q."/>
            <person name="Sha Z."/>
            <person name="Zhou H."/>
            <person name="Xie M."/>
            <person name="Yu Q."/>
            <person name="Liu Y."/>
            <person name="Xiang H."/>
            <person name="Wang N."/>
            <person name="Wu K."/>
            <person name="Yang C."/>
            <person name="Zhou Q."/>
            <person name="Liao X."/>
            <person name="Yang L."/>
            <person name="Hu Q."/>
            <person name="Zhang J."/>
            <person name="Meng L."/>
            <person name="Jin L."/>
            <person name="Tian Y."/>
            <person name="Lian J."/>
            <person name="Yang J."/>
            <person name="Miao G."/>
            <person name="Liu S."/>
            <person name="Liang Z."/>
            <person name="Yan F."/>
            <person name="Li Y."/>
            <person name="Sun B."/>
            <person name="Zhang H."/>
            <person name="Zhang J."/>
            <person name="Zhu Y."/>
            <person name="Du M."/>
            <person name="Zhao Y."/>
            <person name="Schartl M."/>
            <person name="Tang Q."/>
            <person name="Wang J."/>
        </authorList>
    </citation>
    <scope>NUCLEOTIDE SEQUENCE</scope>
</reference>
<reference evidence="9" key="3">
    <citation type="submission" date="2025-09" db="UniProtKB">
        <authorList>
            <consortium name="Ensembl"/>
        </authorList>
    </citation>
    <scope>IDENTIFICATION</scope>
</reference>
<dbReference type="GO" id="GO:0004867">
    <property type="term" value="F:serine-type endopeptidase inhibitor activity"/>
    <property type="evidence" value="ECO:0007669"/>
    <property type="project" value="UniProtKB-KW"/>
</dbReference>
<feature type="domain" description="Alpha-2-macroglobulin" evidence="7">
    <location>
        <begin position="436"/>
        <end position="528"/>
    </location>
</feature>
<feature type="chain" id="PRO_5045742491" evidence="5">
    <location>
        <begin position="23"/>
        <end position="1115"/>
    </location>
</feature>
<dbReference type="SUPFAM" id="SSF49410">
    <property type="entry name" value="Alpha-macroglobulin receptor domain"/>
    <property type="match status" value="1"/>
</dbReference>
<dbReference type="CDD" id="cd02897">
    <property type="entry name" value="A2M_2"/>
    <property type="match status" value="1"/>
</dbReference>
<dbReference type="SMART" id="SM01359">
    <property type="entry name" value="A2M_N_2"/>
    <property type="match status" value="1"/>
</dbReference>
<dbReference type="SMART" id="SM01361">
    <property type="entry name" value="A2M_recep"/>
    <property type="match status" value="1"/>
</dbReference>
<keyword evidence="2" id="KW-0882">Thioester bond</keyword>
<dbReference type="Gene3D" id="2.20.130.20">
    <property type="match status" value="1"/>
</dbReference>
<evidence type="ECO:0000259" key="7">
    <source>
        <dbReference type="SMART" id="SM01360"/>
    </source>
</evidence>
<sequence length="1115" mass="122522">MSLLSFFSTFSLLIVYISVSCCFPISHAPSYLLVAPSTVRPGVPTSVSVTVLGSSSLHVSANISNGGNVLSSGVVIVEGGKYSLGSEYLEVKGHSDSGLVFHNRTELNVDLKGVSTFIQTDKANYRPGQKVKFRVVSIHPDGKPAIVQLDSSSSLIQDPKENLLRQWESEDGELGVVSLDFQLSEIPPLGNWTIHATVDVGFPPPPSHSECVTYNDSATVCLEKHRYKLSFYDYPKILRPLLYFVGRVRRMSVFDPVLWWFRLKVRSRGQVVSAGTSSSVLDLLPEHSWAPEACVIVFCVLPSGEIVTDKITLELRQLFSTNTTSPGEPVTLTVKVMEPGSLVGLLVVDQSSAWMGSNNDITKEKVKRRQMTSSSSFFLFSIFSDPWCPHGVLLRPMVSSSDPWCPPETHEHQNMDLLTSTPPELEPRVRRNFPETWIWMDLHLGDSDTRQIPVEAPDTITTWVATAFVMSQSLGLGIIREPVELTVFQDFFLSLNLPAYLIRGEEVVLEVVLYNYLPQDLQVSELKVPTSSERDFMSVGGQDGALVLVPIKPVVLGEVVISVSARSTVAADAVTRKPEGLEQSFSTSMLFEVFPYQPTVSKNVQFIFPPDVVEGSQRVTVTAVGDILGPSINGLESLIKLPYGCGEQNMINFAPNIYVLQYLEVTGQTTTDIRRRAIQSMNSGYMQELSYQRRDGSFSAFGDSDPSGSTWLTAFVIRCFMQAKLFIVIDQNVVRVSGNWLSFQQAADGSFLEPGRVIHTELQGGLGGSTALTAYVLIALLENTYHTQASAALMFLEERLSESSISSTYVLSLVAYALSLAQSPNAHMAVNELIGRASITDGVPLWSPLSPREPRSADIEMVSYLLLSLYRLERISEGVAIMKWLSQQRNSFGGYGSTQDTVVALQALSTFASHGGAITNNLNLEVLREDGERVAVFFIHQDNYLLLQSDQVHTNTALLSVTPYTVTASGQGLAVFQLNVFYNIKSEELMRRKREAQDDEAFNLHVELHDLEKEDSPHLSESSGLNSTGMAILDIGLLSGLSLAQDGIQTNEVVKKVETEPGKVIVYLDYVTTADLCLTVPLVPDHRVAKVQGAVVSVYDYYEPGEVAVLGVTGV</sequence>
<feature type="signal peptide" evidence="5">
    <location>
        <begin position="1"/>
        <end position="22"/>
    </location>
</feature>
<dbReference type="Pfam" id="PF01835">
    <property type="entry name" value="MG2"/>
    <property type="match status" value="1"/>
</dbReference>
<dbReference type="Ensembl" id="ENSCSET00000008808.1">
    <property type="protein sequence ID" value="ENSCSEP00000008716.1"/>
    <property type="gene ID" value="ENSCSEG00000005547.1"/>
</dbReference>
<dbReference type="InterPro" id="IPR011626">
    <property type="entry name" value="Alpha-macroglobulin_TED"/>
</dbReference>
<dbReference type="SUPFAM" id="SSF48239">
    <property type="entry name" value="Terpenoid cyclases/Protein prenyltransferases"/>
    <property type="match status" value="1"/>
</dbReference>
<dbReference type="PANTHER" id="PTHR11412">
    <property type="entry name" value="MACROGLOBULIN / COMPLEMENT"/>
    <property type="match status" value="1"/>
</dbReference>
<feature type="domain" description="Alpha-2-macroglobulin bait region" evidence="6">
    <location>
        <begin position="229"/>
        <end position="355"/>
    </location>
</feature>
<feature type="domain" description="Alpha-macroglobulin receptor-binding" evidence="8">
    <location>
        <begin position="1028"/>
        <end position="1112"/>
    </location>
</feature>
<dbReference type="Gene3D" id="2.60.40.1930">
    <property type="match status" value="2"/>
</dbReference>
<evidence type="ECO:0000256" key="5">
    <source>
        <dbReference type="SAM" id="SignalP"/>
    </source>
</evidence>
<dbReference type="GO" id="GO:0005615">
    <property type="term" value="C:extracellular space"/>
    <property type="evidence" value="ECO:0007669"/>
    <property type="project" value="InterPro"/>
</dbReference>
<evidence type="ECO:0000259" key="8">
    <source>
        <dbReference type="SMART" id="SM01361"/>
    </source>
</evidence>
<dbReference type="InterPro" id="IPR036595">
    <property type="entry name" value="A-macroglobulin_rcpt-bd_sf"/>
</dbReference>
<dbReference type="InterPro" id="IPR002890">
    <property type="entry name" value="MG2"/>
</dbReference>
<dbReference type="Proteomes" id="UP000265120">
    <property type="component" value="Chromosome 7"/>
</dbReference>
<evidence type="ECO:0000313" key="10">
    <source>
        <dbReference type="Proteomes" id="UP000265120"/>
    </source>
</evidence>
<dbReference type="Pfam" id="PF00207">
    <property type="entry name" value="A2M"/>
    <property type="match status" value="1"/>
</dbReference>
<dbReference type="InterPro" id="IPR013783">
    <property type="entry name" value="Ig-like_fold"/>
</dbReference>
<dbReference type="AlphaFoldDB" id="A0A3P8V6C2"/>
<organism evidence="9 10">
    <name type="scientific">Cynoglossus semilaevis</name>
    <name type="common">Tongue sole</name>
    <dbReference type="NCBI Taxonomy" id="244447"/>
    <lineage>
        <taxon>Eukaryota</taxon>
        <taxon>Metazoa</taxon>
        <taxon>Chordata</taxon>
        <taxon>Craniata</taxon>
        <taxon>Vertebrata</taxon>
        <taxon>Euteleostomi</taxon>
        <taxon>Actinopterygii</taxon>
        <taxon>Neopterygii</taxon>
        <taxon>Teleostei</taxon>
        <taxon>Neoteleostei</taxon>
        <taxon>Acanthomorphata</taxon>
        <taxon>Carangaria</taxon>
        <taxon>Pleuronectiformes</taxon>
        <taxon>Pleuronectoidei</taxon>
        <taxon>Cynoglossidae</taxon>
        <taxon>Cynoglossinae</taxon>
        <taxon>Cynoglossus</taxon>
    </lineage>
</organism>
<keyword evidence="3" id="KW-1015">Disulfide bond</keyword>
<dbReference type="SMART" id="SM01419">
    <property type="entry name" value="Thiol-ester_cl"/>
    <property type="match status" value="1"/>
</dbReference>
<evidence type="ECO:0000259" key="6">
    <source>
        <dbReference type="SMART" id="SM01359"/>
    </source>
</evidence>
<dbReference type="Gene3D" id="1.50.10.20">
    <property type="match status" value="1"/>
</dbReference>
<proteinExistence type="predicted"/>
<evidence type="ECO:0000256" key="2">
    <source>
        <dbReference type="ARBA" id="ARBA00022966"/>
    </source>
</evidence>
<dbReference type="Gene3D" id="6.20.50.160">
    <property type="match status" value="1"/>
</dbReference>
<name>A0A3P8V6C2_CYNSE</name>
<dbReference type="InterPro" id="IPR050473">
    <property type="entry name" value="A2M/Complement_sys"/>
</dbReference>
<evidence type="ECO:0000313" key="9">
    <source>
        <dbReference type="Ensembl" id="ENSCSEP00000008716.1"/>
    </source>
</evidence>
<keyword evidence="10" id="KW-1185">Reference proteome</keyword>
<dbReference type="InterPro" id="IPR008930">
    <property type="entry name" value="Terpenoid_cyclase/PrenylTrfase"/>
</dbReference>
<protein>
    <submittedName>
        <fullName evidence="9">CD109 molecule</fullName>
    </submittedName>
</protein>
<dbReference type="PANTHER" id="PTHR11412:SF136">
    <property type="entry name" value="CD109 ANTIGEN"/>
    <property type="match status" value="1"/>
</dbReference>
<keyword evidence="1 5" id="KW-0732">Signal</keyword>
<evidence type="ECO:0000256" key="1">
    <source>
        <dbReference type="ARBA" id="ARBA00022729"/>
    </source>
</evidence>
<dbReference type="PROSITE" id="PS00477">
    <property type="entry name" value="ALPHA_2_MACROGLOBULIN"/>
    <property type="match status" value="1"/>
</dbReference>
<dbReference type="InterPro" id="IPR011625">
    <property type="entry name" value="A2M_N_BRD"/>
</dbReference>
<dbReference type="Pfam" id="PF07677">
    <property type="entry name" value="A2M_recep"/>
    <property type="match status" value="1"/>
</dbReference>
<reference evidence="9" key="2">
    <citation type="submission" date="2025-08" db="UniProtKB">
        <authorList>
            <consortium name="Ensembl"/>
        </authorList>
    </citation>
    <scope>IDENTIFICATION</scope>
</reference>
<dbReference type="InterPro" id="IPR041813">
    <property type="entry name" value="A2M_TED"/>
</dbReference>
<dbReference type="Gene3D" id="2.60.40.10">
    <property type="entry name" value="Immunoglobulins"/>
    <property type="match status" value="1"/>
</dbReference>
<dbReference type="Pfam" id="PF07678">
    <property type="entry name" value="TED_complement"/>
    <property type="match status" value="1"/>
</dbReference>
<dbReference type="SMART" id="SM01360">
    <property type="entry name" value="A2M"/>
    <property type="match status" value="1"/>
</dbReference>
<dbReference type="GeneTree" id="ENSGT00940000155926"/>
<dbReference type="InterPro" id="IPR019742">
    <property type="entry name" value="MacrogloblnA2_CS"/>
</dbReference>
<accession>A0A3P8V6C2</accession>
<dbReference type="InterPro" id="IPR001599">
    <property type="entry name" value="Macroglobln_a2"/>
</dbReference>